<feature type="region of interest" description="Disordered" evidence="2">
    <location>
        <begin position="325"/>
        <end position="350"/>
    </location>
</feature>
<feature type="compositionally biased region" description="Basic and acidic residues" evidence="2">
    <location>
        <begin position="149"/>
        <end position="158"/>
    </location>
</feature>
<dbReference type="PROSITE" id="PS50048">
    <property type="entry name" value="ZN2_CY6_FUNGAL_2"/>
    <property type="match status" value="1"/>
</dbReference>
<dbReference type="InterPro" id="IPR053181">
    <property type="entry name" value="EcdB-like_regulator"/>
</dbReference>
<feature type="region of interest" description="Disordered" evidence="2">
    <location>
        <begin position="642"/>
        <end position="702"/>
    </location>
</feature>
<proteinExistence type="predicted"/>
<dbReference type="Proteomes" id="UP000758603">
    <property type="component" value="Unassembled WGS sequence"/>
</dbReference>
<feature type="compositionally biased region" description="Low complexity" evidence="2">
    <location>
        <begin position="36"/>
        <end position="49"/>
    </location>
</feature>
<keyword evidence="5" id="KW-1185">Reference proteome</keyword>
<dbReference type="Pfam" id="PF00172">
    <property type="entry name" value="Zn_clus"/>
    <property type="match status" value="1"/>
</dbReference>
<feature type="compositionally biased region" description="Pro residues" evidence="2">
    <location>
        <begin position="167"/>
        <end position="186"/>
    </location>
</feature>
<feature type="region of interest" description="Disordered" evidence="2">
    <location>
        <begin position="1"/>
        <end position="209"/>
    </location>
</feature>
<dbReference type="CDD" id="cd00067">
    <property type="entry name" value="GAL4"/>
    <property type="match status" value="1"/>
</dbReference>
<dbReference type="GO" id="GO:0008270">
    <property type="term" value="F:zinc ion binding"/>
    <property type="evidence" value="ECO:0007669"/>
    <property type="project" value="InterPro"/>
</dbReference>
<feature type="region of interest" description="Disordered" evidence="2">
    <location>
        <begin position="1085"/>
        <end position="1120"/>
    </location>
</feature>
<dbReference type="EMBL" id="JAGPXC010000005">
    <property type="protein sequence ID" value="KAH6652715.1"/>
    <property type="molecule type" value="Genomic_DNA"/>
</dbReference>
<feature type="compositionally biased region" description="Basic and acidic residues" evidence="2">
    <location>
        <begin position="332"/>
        <end position="350"/>
    </location>
</feature>
<dbReference type="InterPro" id="IPR036864">
    <property type="entry name" value="Zn2-C6_fun-type_DNA-bd_sf"/>
</dbReference>
<dbReference type="SUPFAM" id="SSF57701">
    <property type="entry name" value="Zn2/Cys6 DNA-binding domain"/>
    <property type="match status" value="1"/>
</dbReference>
<feature type="domain" description="Zn(2)-C6 fungal-type" evidence="3">
    <location>
        <begin position="228"/>
        <end position="257"/>
    </location>
</feature>
<feature type="compositionally biased region" description="Pro residues" evidence="2">
    <location>
        <begin position="134"/>
        <end position="148"/>
    </location>
</feature>
<gene>
    <name evidence="4" type="ORF">BKA67DRAFT_592967</name>
</gene>
<feature type="compositionally biased region" description="Pro residues" evidence="2">
    <location>
        <begin position="194"/>
        <end position="205"/>
    </location>
</feature>
<dbReference type="PANTHER" id="PTHR47785">
    <property type="entry name" value="ZN(II)2CYS6 TRANSCRIPTION FACTOR (EUROFUNG)-RELATED-RELATED"/>
    <property type="match status" value="1"/>
</dbReference>
<dbReference type="PANTHER" id="PTHR47785:SF4">
    <property type="entry name" value="ZN(II)2CYS6 TRANSCRIPTION FACTOR (EUROFUNG)"/>
    <property type="match status" value="1"/>
</dbReference>
<comment type="caution">
    <text evidence="4">The sequence shown here is derived from an EMBL/GenBank/DDBJ whole genome shotgun (WGS) entry which is preliminary data.</text>
</comment>
<sequence length="1120" mass="124104">MEPGQSEAKRPRLNDHSPPTWTPSHQGPVLPPPQPSQHHQPSLSPYQSHNLYSRQHQDRPPHPSHHQPDDRRHHEQDSYPHLPPPMQDHRPPPSPAHNNFPPYRRESIVKSEAADESSLPHMRRPNSTGAAPGGLPPPHTQGPPPYPRPHMDDHRRPQNFENGGSIPPSPQVYQPPQPPYHPPPTPLAQHHQYEPPPPGYGPPPTVSEMYSTLPVASAKRKAQRASQACDMCRQLKAKCDEQRPCKNCKDKQTQCVYRDLPTKQPDKVSTDLLDLMTSLRDKMADEFLTLSQRMTRLEETMRLSDQSAGLKIESVENGLVEHHSLDNAAPREPIDEHPSSPRSNDDPEKNGVRLAYDTVREMDNDEIEDNPGPPINPGQPSLPANHTTLAALLLKWPSIEHLVSDLLQEQRIHHIDEFPISQEQQRGVLRVWGKGEGYSLGTRYERKGNQLITDVTEDSPDGRGVDAASPASNPDVWDRDVWGAVGVPPASGIDVYKGGLLLADGNPDFDRTTVKQYVKSFKDNVLNMHPILIPGQLDAMANVFLDTLPQATSKPMNKAAKFVQSAASGIAGLGPETGSKRKRSPALDEPNAATPLYKSGLADRSIHSAFVLSVLALGKICLHKDKIPELVQEYEPTAHYSPQVRNGTLMSSPSQGSPPGITPAHTSASGLPSPKEGPDRSQSSRRPSLQGSSSTTIKGQNVKRNADVVPGLEYFGLAADIFGSHIGGFTLKHVYTALFLGLYHGQLGRVLESYSYIATAGRTLQVVLRPALSRLSALKAEGDVPQSARDNQLAFAFWTCLQLESDLLAELPLPHSGILTFEESMPYPNLGSHANAGYDLYILSSYQAQLWVRKQLNQVHHKLYSLASPDPKATIEEKTRDLEQMLAKSTWVPAEFQFADSDPPADSFLAARLRAKYWGSQNILYRKFIDMILHNQRMPEYTFRGPPPHRNDWAANNIHLEHIRIPAGTDPRALNYARLGISALVESTRAFHGLKRDDRILVTNVFTTAHAQWGNLLVLSACYTHDVLRQFINGPLLQELFSRTIDFFRLIAHQNSPLKQDLNLLIGLNRKLGFPLHDQDAGVNSSFSSVTSSGHMAGQTPNDRFYPGTPNMPPPAHGLS</sequence>
<evidence type="ECO:0000259" key="3">
    <source>
        <dbReference type="PROSITE" id="PS50048"/>
    </source>
</evidence>
<dbReference type="AlphaFoldDB" id="A0A9P8UIJ5"/>
<dbReference type="Gene3D" id="4.10.240.10">
    <property type="entry name" value="Zn(2)-C6 fungal-type DNA-binding domain"/>
    <property type="match status" value="1"/>
</dbReference>
<evidence type="ECO:0000256" key="1">
    <source>
        <dbReference type="ARBA" id="ARBA00023242"/>
    </source>
</evidence>
<dbReference type="OrthoDB" id="5244761at2759"/>
<feature type="compositionally biased region" description="Basic and acidic residues" evidence="2">
    <location>
        <begin position="103"/>
        <end position="113"/>
    </location>
</feature>
<feature type="compositionally biased region" description="Low complexity" evidence="2">
    <location>
        <begin position="680"/>
        <end position="694"/>
    </location>
</feature>
<dbReference type="InterPro" id="IPR001138">
    <property type="entry name" value="Zn2Cys6_DnaBD"/>
</dbReference>
<dbReference type="PROSITE" id="PS00463">
    <property type="entry name" value="ZN2_CY6_FUNGAL_1"/>
    <property type="match status" value="1"/>
</dbReference>
<reference evidence="4" key="1">
    <citation type="journal article" date="2021" name="Nat. Commun.">
        <title>Genetic determinants of endophytism in the Arabidopsis root mycobiome.</title>
        <authorList>
            <person name="Mesny F."/>
            <person name="Miyauchi S."/>
            <person name="Thiergart T."/>
            <person name="Pickel B."/>
            <person name="Atanasova L."/>
            <person name="Karlsson M."/>
            <person name="Huettel B."/>
            <person name="Barry K.W."/>
            <person name="Haridas S."/>
            <person name="Chen C."/>
            <person name="Bauer D."/>
            <person name="Andreopoulos W."/>
            <person name="Pangilinan J."/>
            <person name="LaButti K."/>
            <person name="Riley R."/>
            <person name="Lipzen A."/>
            <person name="Clum A."/>
            <person name="Drula E."/>
            <person name="Henrissat B."/>
            <person name="Kohler A."/>
            <person name="Grigoriev I.V."/>
            <person name="Martin F.M."/>
            <person name="Hacquard S."/>
        </authorList>
    </citation>
    <scope>NUCLEOTIDE SEQUENCE</scope>
    <source>
        <strain evidence="4">MPI-SDFR-AT-0073</strain>
    </source>
</reference>
<evidence type="ECO:0000313" key="4">
    <source>
        <dbReference type="EMBL" id="KAH6652715.1"/>
    </source>
</evidence>
<keyword evidence="1" id="KW-0539">Nucleus</keyword>
<organism evidence="4 5">
    <name type="scientific">Truncatella angustata</name>
    <dbReference type="NCBI Taxonomy" id="152316"/>
    <lineage>
        <taxon>Eukaryota</taxon>
        <taxon>Fungi</taxon>
        <taxon>Dikarya</taxon>
        <taxon>Ascomycota</taxon>
        <taxon>Pezizomycotina</taxon>
        <taxon>Sordariomycetes</taxon>
        <taxon>Xylariomycetidae</taxon>
        <taxon>Amphisphaeriales</taxon>
        <taxon>Sporocadaceae</taxon>
        <taxon>Truncatella</taxon>
    </lineage>
</organism>
<name>A0A9P8UIJ5_9PEZI</name>
<accession>A0A9P8UIJ5</accession>
<dbReference type="GO" id="GO:0000981">
    <property type="term" value="F:DNA-binding transcription factor activity, RNA polymerase II-specific"/>
    <property type="evidence" value="ECO:0007669"/>
    <property type="project" value="InterPro"/>
</dbReference>
<evidence type="ECO:0000256" key="2">
    <source>
        <dbReference type="SAM" id="MobiDB-lite"/>
    </source>
</evidence>
<feature type="compositionally biased region" description="Polar residues" evidence="2">
    <location>
        <begin position="643"/>
        <end position="657"/>
    </location>
</feature>
<dbReference type="SMART" id="SM00066">
    <property type="entry name" value="GAL4"/>
    <property type="match status" value="1"/>
</dbReference>
<feature type="region of interest" description="Disordered" evidence="2">
    <location>
        <begin position="364"/>
        <end position="383"/>
    </location>
</feature>
<evidence type="ECO:0000313" key="5">
    <source>
        <dbReference type="Proteomes" id="UP000758603"/>
    </source>
</evidence>
<dbReference type="GeneID" id="70133778"/>
<feature type="compositionally biased region" description="Pro residues" evidence="2">
    <location>
        <begin position="1110"/>
        <end position="1120"/>
    </location>
</feature>
<feature type="compositionally biased region" description="Basic and acidic residues" evidence="2">
    <location>
        <begin position="55"/>
        <end position="78"/>
    </location>
</feature>
<protein>
    <recommendedName>
        <fullName evidence="3">Zn(2)-C6 fungal-type domain-containing protein</fullName>
    </recommendedName>
</protein>
<dbReference type="RefSeq" id="XP_045956992.1">
    <property type="nucleotide sequence ID" value="XM_046104887.1"/>
</dbReference>